<evidence type="ECO:0000256" key="5">
    <source>
        <dbReference type="ARBA" id="ARBA00023014"/>
    </source>
</evidence>
<dbReference type="InterPro" id="IPR050584">
    <property type="entry name" value="Cholesterol_7-desaturase"/>
</dbReference>
<dbReference type="GO" id="GO:0016705">
    <property type="term" value="F:oxidoreductase activity, acting on paired donors, with incorporation or reduction of molecular oxygen"/>
    <property type="evidence" value="ECO:0007669"/>
    <property type="project" value="UniProtKB-ARBA"/>
</dbReference>
<dbReference type="GO" id="GO:0051537">
    <property type="term" value="F:2 iron, 2 sulfur cluster binding"/>
    <property type="evidence" value="ECO:0007669"/>
    <property type="project" value="UniProtKB-KW"/>
</dbReference>
<feature type="domain" description="Rieske" evidence="6">
    <location>
        <begin position="36"/>
        <end position="141"/>
    </location>
</feature>
<evidence type="ECO:0000259" key="6">
    <source>
        <dbReference type="PROSITE" id="PS51296"/>
    </source>
</evidence>
<dbReference type="RefSeq" id="WP_190473251.1">
    <property type="nucleotide sequence ID" value="NZ_JACJPW010000113.1"/>
</dbReference>
<keyword evidence="8" id="KW-1185">Reference proteome</keyword>
<organism evidence="7 8">
    <name type="scientific">Aerosakkonema funiforme FACHB-1375</name>
    <dbReference type="NCBI Taxonomy" id="2949571"/>
    <lineage>
        <taxon>Bacteria</taxon>
        <taxon>Bacillati</taxon>
        <taxon>Cyanobacteriota</taxon>
        <taxon>Cyanophyceae</taxon>
        <taxon>Oscillatoriophycideae</taxon>
        <taxon>Aerosakkonematales</taxon>
        <taxon>Aerosakkonemataceae</taxon>
        <taxon>Aerosakkonema</taxon>
    </lineage>
</organism>
<keyword evidence="4" id="KW-0408">Iron</keyword>
<dbReference type="GO" id="GO:0046872">
    <property type="term" value="F:metal ion binding"/>
    <property type="evidence" value="ECO:0007669"/>
    <property type="project" value="UniProtKB-KW"/>
</dbReference>
<dbReference type="InterPro" id="IPR036922">
    <property type="entry name" value="Rieske_2Fe-2S_sf"/>
</dbReference>
<dbReference type="Pfam" id="PF08417">
    <property type="entry name" value="PaO"/>
    <property type="match status" value="1"/>
</dbReference>
<name>A0A926ZKC0_9CYAN</name>
<dbReference type="Pfam" id="PF00355">
    <property type="entry name" value="Rieske"/>
    <property type="match status" value="1"/>
</dbReference>
<proteinExistence type="predicted"/>
<dbReference type="PANTHER" id="PTHR21266">
    <property type="entry name" value="IRON-SULFUR DOMAIN CONTAINING PROTEIN"/>
    <property type="match status" value="1"/>
</dbReference>
<evidence type="ECO:0000313" key="7">
    <source>
        <dbReference type="EMBL" id="MBD2185242.1"/>
    </source>
</evidence>
<dbReference type="AlphaFoldDB" id="A0A926ZKC0"/>
<sequence length="454" mass="51986">MISSEQPILTEEDIAQKTVNETNLDAQQSFNWKHCWYPIAFIQDLPKNRPYSFSLYDEPYVLFRNQDSKLICLTDRCPHRAARLSDGQIIDGKLECLYHGWQFGIDGQCLHIPQLPADAKIPAKACVRSFKLVERQGIIWIWPGETETAQEESIPIIPDLDNPEFVTTDYMCDLPYDQTYFIENIIDPVHIHISHHGTLGNRKYAQPLEMEVIESSNKAIRGKMRSVGNSDRPWSSVDFVAPNLIFYRFSIEQRGWLGGVVFYSIPLSQNRCRILVRNYRNFLPLKLKLTPRWFDHWLRSRVLEEDLPQVVGQKAEIERQGKPMKEVFLPLKTSDLFVIEYRKWLDKFGSSLPFYQGYETAKLPDSSRKCHQAPVLLDRLSRHTHMCSSCSQAYQVTNKLKQGAIGVAIALAALAIATDGFASTMAVSASLLAVVLAAVAEQVKTKFERSYSRH</sequence>
<dbReference type="PROSITE" id="PS51296">
    <property type="entry name" value="RIESKE"/>
    <property type="match status" value="1"/>
</dbReference>
<protein>
    <submittedName>
        <fullName evidence="7">Rieske 2Fe-2S domain-containing protein</fullName>
    </submittedName>
</protein>
<dbReference type="EMBL" id="JACJPW010000113">
    <property type="protein sequence ID" value="MBD2185242.1"/>
    <property type="molecule type" value="Genomic_DNA"/>
</dbReference>
<dbReference type="Proteomes" id="UP000641646">
    <property type="component" value="Unassembled WGS sequence"/>
</dbReference>
<accession>A0A926ZKC0</accession>
<evidence type="ECO:0000256" key="4">
    <source>
        <dbReference type="ARBA" id="ARBA00023004"/>
    </source>
</evidence>
<dbReference type="GO" id="GO:0005737">
    <property type="term" value="C:cytoplasm"/>
    <property type="evidence" value="ECO:0007669"/>
    <property type="project" value="TreeGrafter"/>
</dbReference>
<keyword evidence="3" id="KW-0809">Transit peptide</keyword>
<reference evidence="7" key="1">
    <citation type="journal article" date="2015" name="ISME J.">
        <title>Draft Genome Sequence of Streptomyces incarnatus NRRL8089, which Produces the Nucleoside Antibiotic Sinefungin.</title>
        <authorList>
            <person name="Oshima K."/>
            <person name="Hattori M."/>
            <person name="Shimizu H."/>
            <person name="Fukuda K."/>
            <person name="Nemoto M."/>
            <person name="Inagaki K."/>
            <person name="Tamura T."/>
        </authorList>
    </citation>
    <scope>NUCLEOTIDE SEQUENCE</scope>
    <source>
        <strain evidence="7">FACHB-1375</strain>
    </source>
</reference>
<evidence type="ECO:0000256" key="3">
    <source>
        <dbReference type="ARBA" id="ARBA00022946"/>
    </source>
</evidence>
<reference evidence="7" key="2">
    <citation type="submission" date="2020-08" db="EMBL/GenBank/DDBJ databases">
        <authorList>
            <person name="Chen M."/>
            <person name="Teng W."/>
            <person name="Zhao L."/>
            <person name="Hu C."/>
            <person name="Zhou Y."/>
            <person name="Han B."/>
            <person name="Song L."/>
            <person name="Shu W."/>
        </authorList>
    </citation>
    <scope>NUCLEOTIDE SEQUENCE</scope>
    <source>
        <strain evidence="7">FACHB-1375</strain>
    </source>
</reference>
<keyword evidence="1" id="KW-0001">2Fe-2S</keyword>
<evidence type="ECO:0000256" key="1">
    <source>
        <dbReference type="ARBA" id="ARBA00022714"/>
    </source>
</evidence>
<dbReference type="GO" id="GO:0010277">
    <property type="term" value="F:chlorophyllide a oxygenase activity"/>
    <property type="evidence" value="ECO:0007669"/>
    <property type="project" value="InterPro"/>
</dbReference>
<dbReference type="SUPFAM" id="SSF55961">
    <property type="entry name" value="Bet v1-like"/>
    <property type="match status" value="1"/>
</dbReference>
<evidence type="ECO:0000313" key="8">
    <source>
        <dbReference type="Proteomes" id="UP000641646"/>
    </source>
</evidence>
<dbReference type="Gene3D" id="2.102.10.10">
    <property type="entry name" value="Rieske [2Fe-2S] iron-sulphur domain"/>
    <property type="match status" value="1"/>
</dbReference>
<dbReference type="PANTHER" id="PTHR21266:SF29">
    <property type="entry name" value="PROTEIN TIC 55, CHLOROPLASTIC"/>
    <property type="match status" value="1"/>
</dbReference>
<dbReference type="InterPro" id="IPR013626">
    <property type="entry name" value="PaO"/>
</dbReference>
<comment type="caution">
    <text evidence="7">The sequence shown here is derived from an EMBL/GenBank/DDBJ whole genome shotgun (WGS) entry which is preliminary data.</text>
</comment>
<gene>
    <name evidence="7" type="ORF">H6G03_29915</name>
</gene>
<keyword evidence="2" id="KW-0479">Metal-binding</keyword>
<dbReference type="SUPFAM" id="SSF50022">
    <property type="entry name" value="ISP domain"/>
    <property type="match status" value="1"/>
</dbReference>
<evidence type="ECO:0000256" key="2">
    <source>
        <dbReference type="ARBA" id="ARBA00022723"/>
    </source>
</evidence>
<dbReference type="Gene3D" id="3.90.380.10">
    <property type="entry name" value="Naphthalene 1,2-dioxygenase Alpha Subunit, Chain A, domain 1"/>
    <property type="match status" value="1"/>
</dbReference>
<dbReference type="InterPro" id="IPR017941">
    <property type="entry name" value="Rieske_2Fe-2S"/>
</dbReference>
<keyword evidence="5" id="KW-0411">Iron-sulfur</keyword>